<dbReference type="GO" id="GO:0003677">
    <property type="term" value="F:DNA binding"/>
    <property type="evidence" value="ECO:0007669"/>
    <property type="project" value="UniProtKB-KW"/>
</dbReference>
<keyword evidence="2" id="KW-0479">Metal-binding</keyword>
<evidence type="ECO:0000256" key="7">
    <source>
        <dbReference type="PROSITE-ProRule" id="PRU00027"/>
    </source>
</evidence>
<dbReference type="Proteomes" id="UP000684084">
    <property type="component" value="Unassembled WGS sequence"/>
</dbReference>
<evidence type="ECO:0000313" key="10">
    <source>
        <dbReference type="Proteomes" id="UP000684084"/>
    </source>
</evidence>
<comment type="caution">
    <text evidence="9">The sequence shown here is derived from an EMBL/GenBank/DDBJ whole genome shotgun (WGS) entry which is preliminary data.</text>
</comment>
<keyword evidence="6" id="KW-0539">Nucleus</keyword>
<reference evidence="9" key="1">
    <citation type="submission" date="2020-05" db="EMBL/GenBank/DDBJ databases">
        <authorList>
            <person name="Rincon C."/>
            <person name="Sanders R I."/>
            <person name="Robbins C."/>
            <person name="Chaturvedi A."/>
        </authorList>
    </citation>
    <scope>NUCLEOTIDE SEQUENCE</scope>
    <source>
        <strain evidence="9">CHB12</strain>
    </source>
</reference>
<proteinExistence type="predicted"/>
<dbReference type="Pfam" id="PF05699">
    <property type="entry name" value="Dimer_Tnp_hAT"/>
    <property type="match status" value="1"/>
</dbReference>
<dbReference type="SMART" id="SM00614">
    <property type="entry name" value="ZnF_BED"/>
    <property type="match status" value="1"/>
</dbReference>
<sequence length="605" mass="70049">MANLNLNIEQVTLKIKSGELLCQEKSGKSDVWLNFEEIIDKEEQPIGFAMCKNCSQLFKYDYKTSTSSLKRHKCPSDEKQPKITTFWGKKEIPTAAKEVTSKKLINLVCKDIRPFEIIVGQGFREFAQEMINIGATYGNLPVDNLFPHPTTLSRNVIKKAEIVKNDFTLKLKYVFELFGRAFTTDMWTDDYRKINYISLTVHYIDENWQICEQTLAVSKFSDVNHIAEQIKKVVLGILNSYNLIPDVTMKKFTFVTDSGANFVTAFRALNHIPCFAHKINTVLSNSFQDKNFEKYPSLINTLKECKSLVTYFKQSSLNSKLEKSLKQESETRWNSKLVILESINNQFETIRNILIEKEEESRIENIDLNILQNLITFLRKFREASEFLEGSKYPTLCMIIPWYKALLNHCKADLLDDEILTHIKYVVEQKMKSKIKIEDIYKIAVFFDPRMKQLKILEESDIKLVKNKIRSQCASITNKDDESDDSTATVQEKPIKKCKKSKETNIDFSQYYDSSSNDNNEDEVDQYVKSKVPKDKNLNVLKWWKEHRLEFPKLAILCAYYLSIPASSASSEREFSKAGQTINERHTSLKPETVDSILVLHSALQ</sequence>
<feature type="domain" description="BED-type" evidence="8">
    <location>
        <begin position="26"/>
        <end position="81"/>
    </location>
</feature>
<evidence type="ECO:0000256" key="1">
    <source>
        <dbReference type="ARBA" id="ARBA00004123"/>
    </source>
</evidence>
<dbReference type="InterPro" id="IPR052717">
    <property type="entry name" value="Vacuolar_transposase_reg"/>
</dbReference>
<dbReference type="OrthoDB" id="2407567at2759"/>
<keyword evidence="5" id="KW-0238">DNA-binding</keyword>
<evidence type="ECO:0000313" key="9">
    <source>
        <dbReference type="EMBL" id="CAB5319201.1"/>
    </source>
</evidence>
<accession>A0A916DZB4</accession>
<evidence type="ECO:0000256" key="5">
    <source>
        <dbReference type="ARBA" id="ARBA00023125"/>
    </source>
</evidence>
<dbReference type="Pfam" id="PF10683">
    <property type="entry name" value="DBD_Tnp_Hermes"/>
    <property type="match status" value="1"/>
</dbReference>
<dbReference type="InterPro" id="IPR018473">
    <property type="entry name" value="Hermes_transposase_DNA-db"/>
</dbReference>
<comment type="subcellular location">
    <subcellularLocation>
        <location evidence="1">Nucleus</location>
    </subcellularLocation>
</comment>
<dbReference type="AlphaFoldDB" id="A0A916DZB4"/>
<dbReference type="EMBL" id="CAGKOT010000003">
    <property type="protein sequence ID" value="CAB5319201.1"/>
    <property type="molecule type" value="Genomic_DNA"/>
</dbReference>
<keyword evidence="4" id="KW-0862">Zinc</keyword>
<evidence type="ECO:0000256" key="2">
    <source>
        <dbReference type="ARBA" id="ARBA00022723"/>
    </source>
</evidence>
<dbReference type="PANTHER" id="PTHR46169">
    <property type="entry name" value="DNA REPLICATION-RELATED ELEMENT FACTOR, ISOFORM A"/>
    <property type="match status" value="1"/>
</dbReference>
<name>A0A916DZB4_9GLOM</name>
<organism evidence="9 10">
    <name type="scientific">Rhizophagus irregularis</name>
    <dbReference type="NCBI Taxonomy" id="588596"/>
    <lineage>
        <taxon>Eukaryota</taxon>
        <taxon>Fungi</taxon>
        <taxon>Fungi incertae sedis</taxon>
        <taxon>Mucoromycota</taxon>
        <taxon>Glomeromycotina</taxon>
        <taxon>Glomeromycetes</taxon>
        <taxon>Glomerales</taxon>
        <taxon>Glomeraceae</taxon>
        <taxon>Rhizophagus</taxon>
    </lineage>
</organism>
<dbReference type="GO" id="GO:0008270">
    <property type="term" value="F:zinc ion binding"/>
    <property type="evidence" value="ECO:0007669"/>
    <property type="project" value="UniProtKB-KW"/>
</dbReference>
<dbReference type="PROSITE" id="PS50808">
    <property type="entry name" value="ZF_BED"/>
    <property type="match status" value="1"/>
</dbReference>
<dbReference type="InterPro" id="IPR008906">
    <property type="entry name" value="HATC_C_dom"/>
</dbReference>
<evidence type="ECO:0000256" key="6">
    <source>
        <dbReference type="ARBA" id="ARBA00023242"/>
    </source>
</evidence>
<keyword evidence="3 7" id="KW-0863">Zinc-finger</keyword>
<dbReference type="GO" id="GO:0006357">
    <property type="term" value="P:regulation of transcription by RNA polymerase II"/>
    <property type="evidence" value="ECO:0007669"/>
    <property type="project" value="TreeGrafter"/>
</dbReference>
<evidence type="ECO:0000256" key="4">
    <source>
        <dbReference type="ARBA" id="ARBA00022833"/>
    </source>
</evidence>
<dbReference type="InterPro" id="IPR003656">
    <property type="entry name" value="Znf_BED"/>
</dbReference>
<evidence type="ECO:0000256" key="3">
    <source>
        <dbReference type="ARBA" id="ARBA00022771"/>
    </source>
</evidence>
<gene>
    <name evidence="9" type="ORF">CHRIB12_LOCUS2068</name>
</gene>
<dbReference type="PANTHER" id="PTHR46169:SF17">
    <property type="entry name" value="HAT C-TERMINAL DIMERISATION DOMAIN-CONTAINING PROTEIN"/>
    <property type="match status" value="1"/>
</dbReference>
<evidence type="ECO:0000259" key="8">
    <source>
        <dbReference type="PROSITE" id="PS50808"/>
    </source>
</evidence>
<dbReference type="GO" id="GO:0046983">
    <property type="term" value="F:protein dimerization activity"/>
    <property type="evidence" value="ECO:0007669"/>
    <property type="project" value="InterPro"/>
</dbReference>
<protein>
    <recommendedName>
        <fullName evidence="8">BED-type domain-containing protein</fullName>
    </recommendedName>
</protein>
<dbReference type="GO" id="GO:0005634">
    <property type="term" value="C:nucleus"/>
    <property type="evidence" value="ECO:0007669"/>
    <property type="project" value="UniProtKB-SubCell"/>
</dbReference>